<feature type="compositionally biased region" description="Basic residues" evidence="20">
    <location>
        <begin position="855"/>
        <end position="867"/>
    </location>
</feature>
<dbReference type="Proteomes" id="UP000437017">
    <property type="component" value="Unassembled WGS sequence"/>
</dbReference>
<evidence type="ECO:0000313" key="22">
    <source>
        <dbReference type="EMBL" id="KAB0403736.1"/>
    </source>
</evidence>
<feature type="compositionally biased region" description="Pro residues" evidence="20">
    <location>
        <begin position="869"/>
        <end position="880"/>
    </location>
</feature>
<keyword evidence="13" id="KW-0066">ATP synthesis</keyword>
<evidence type="ECO:0000256" key="11">
    <source>
        <dbReference type="ARBA" id="ARBA00023136"/>
    </source>
</evidence>
<evidence type="ECO:0000259" key="21">
    <source>
        <dbReference type="PROSITE" id="PS50106"/>
    </source>
</evidence>
<feature type="domain" description="PDZ" evidence="21">
    <location>
        <begin position="1643"/>
        <end position="1762"/>
    </location>
</feature>
<keyword evidence="10" id="KW-0496">Mitochondrion</keyword>
<gene>
    <name evidence="22" type="ORF">E2I00_014783</name>
</gene>
<dbReference type="InterPro" id="IPR036742">
    <property type="entry name" value="ATP_synth_F1_esu_sf_mt"/>
</dbReference>
<feature type="domain" description="PDZ" evidence="21">
    <location>
        <begin position="982"/>
        <end position="1087"/>
    </location>
</feature>
<evidence type="ECO:0000256" key="6">
    <source>
        <dbReference type="ARBA" id="ARBA00022781"/>
    </source>
</evidence>
<evidence type="ECO:0000256" key="17">
    <source>
        <dbReference type="ARBA" id="ARBA00076734"/>
    </source>
</evidence>
<keyword evidence="23" id="KW-1185">Reference proteome</keyword>
<keyword evidence="7" id="KW-0999">Mitochondrion inner membrane</keyword>
<dbReference type="CDD" id="cd06672">
    <property type="entry name" value="PDZ8_MUPP1-PDZ7_PATJ-PDZ2_INAD-like"/>
    <property type="match status" value="1"/>
</dbReference>
<dbReference type="InterPro" id="IPR051342">
    <property type="entry name" value="PDZ_scaffold"/>
</dbReference>
<accession>A0A6A1QBQ5</accession>
<comment type="caution">
    <text evidence="22">The sequence shown here is derived from an EMBL/GenBank/DDBJ whole genome shotgun (WGS) entry which is preliminary data.</text>
</comment>
<dbReference type="PANTHER" id="PTHR19964:SF11">
    <property type="entry name" value="INAD-LIKE PROTEIN"/>
    <property type="match status" value="1"/>
</dbReference>
<evidence type="ECO:0000256" key="2">
    <source>
        <dbReference type="ARBA" id="ARBA00004556"/>
    </source>
</evidence>
<keyword evidence="9" id="KW-0406">Ion transport</keyword>
<feature type="domain" description="PDZ" evidence="21">
    <location>
        <begin position="315"/>
        <end position="384"/>
    </location>
</feature>
<dbReference type="FunFam" id="1.10.1620.20:FF:000001">
    <property type="entry name" value="ATP synthase subunit epsilon, mitochondrial"/>
    <property type="match status" value="1"/>
</dbReference>
<keyword evidence="5" id="KW-0963">Cytoplasm</keyword>
<evidence type="ECO:0000313" key="23">
    <source>
        <dbReference type="Proteomes" id="UP000437017"/>
    </source>
</evidence>
<dbReference type="PANTHER" id="PTHR19964">
    <property type="entry name" value="MULTIPLE PDZ DOMAIN PROTEIN"/>
    <property type="match status" value="1"/>
</dbReference>
<feature type="region of interest" description="Disordered" evidence="20">
    <location>
        <begin position="830"/>
        <end position="888"/>
    </location>
</feature>
<evidence type="ECO:0000256" key="9">
    <source>
        <dbReference type="ARBA" id="ARBA00023065"/>
    </source>
</evidence>
<evidence type="ECO:0000256" key="18">
    <source>
        <dbReference type="ARBA" id="ARBA00076934"/>
    </source>
</evidence>
<dbReference type="SUPFAM" id="SSF50156">
    <property type="entry name" value="PDZ domain-like"/>
    <property type="match status" value="8"/>
</dbReference>
<comment type="similarity">
    <text evidence="3">Belongs to the eukaryotic ATPase epsilon family.</text>
</comment>
<dbReference type="Gene3D" id="2.30.42.10">
    <property type="match status" value="9"/>
</dbReference>
<feature type="non-terminal residue" evidence="22">
    <location>
        <position position="1"/>
    </location>
</feature>
<feature type="domain" description="PDZ" evidence="21">
    <location>
        <begin position="38"/>
        <end position="119"/>
    </location>
</feature>
<feature type="domain" description="PDZ" evidence="21">
    <location>
        <begin position="1431"/>
        <end position="1525"/>
    </location>
</feature>
<comment type="subcellular location">
    <subcellularLocation>
        <location evidence="14">Apical cell membrane</location>
        <topology evidence="14">Peripheral membrane protein</topology>
    </subcellularLocation>
    <subcellularLocation>
        <location evidence="2">Cytoplasm</location>
        <location evidence="2">Perinuclear region</location>
    </subcellularLocation>
    <subcellularLocation>
        <location evidence="1">Mitochondrion inner membrane</location>
    </subcellularLocation>
</comment>
<comment type="function">
    <text evidence="15">Scaffolding protein that facilitates the localization of proteins to the cell membrane. Required for the correct formation of tight junctions and epithelial apico-basal polarity. Acts (via its L27 domain) as an apical connector and elongation factor for multistranded TJP1/ZO1 condensates that form a tight junction belt, thereby required for the formation of the tight junction-mediated cell barrier. Positively regulates epithelial cell microtubule elongation and cell migration, possibly via facilitating localization of PRKCI/aPKC and PAR3D/PAR3 at the leading edge of migrating cells. Plays a role in the correct reorientation of the microtubule-organizing center during epithelial migration. May regulate the surface expression and/or function of ASIC3 in sensory neurons. May recruit ARHGEF18 to apical cell-cell boundaries.</text>
</comment>
<dbReference type="SUPFAM" id="SSF48690">
    <property type="entry name" value="Epsilon subunit of mitochondrial F1F0-ATP synthase"/>
    <property type="match status" value="1"/>
</dbReference>
<dbReference type="Gene3D" id="1.10.1620.20">
    <property type="entry name" value="ATP synthase, F1 complex, epsilon subunit superfamily, mitochondrial"/>
    <property type="match status" value="1"/>
</dbReference>
<feature type="domain" description="PDZ" evidence="21">
    <location>
        <begin position="1290"/>
        <end position="1373"/>
    </location>
</feature>
<dbReference type="FunFam" id="2.30.42.10:FF:000038">
    <property type="entry name" value="Multiple PDZ domain protein isoform X1"/>
    <property type="match status" value="1"/>
</dbReference>
<evidence type="ECO:0000256" key="10">
    <source>
        <dbReference type="ARBA" id="ARBA00023128"/>
    </source>
</evidence>
<dbReference type="CDD" id="cd06675">
    <property type="entry name" value="PDZ12_MUPP1-like"/>
    <property type="match status" value="1"/>
</dbReference>
<dbReference type="FunFam" id="2.30.42.10:FF:000112">
    <property type="entry name" value="inaD-like protein isoform X3"/>
    <property type="match status" value="1"/>
</dbReference>
<keyword evidence="11" id="KW-0472">Membrane</keyword>
<feature type="region of interest" description="Disordered" evidence="20">
    <location>
        <begin position="122"/>
        <end position="149"/>
    </location>
</feature>
<evidence type="ECO:0000256" key="3">
    <source>
        <dbReference type="ARBA" id="ARBA00009502"/>
    </source>
</evidence>
<dbReference type="EMBL" id="SGJD01000734">
    <property type="protein sequence ID" value="KAB0403736.1"/>
    <property type="molecule type" value="Genomic_DNA"/>
</dbReference>
<evidence type="ECO:0000256" key="8">
    <source>
        <dbReference type="ARBA" id="ARBA00022990"/>
    </source>
</evidence>
<keyword evidence="6" id="KW-0375">Hydrogen ion transport</keyword>
<name>A0A6A1QBQ5_BALPH</name>
<evidence type="ECO:0000256" key="15">
    <source>
        <dbReference type="ARBA" id="ARBA00056700"/>
    </source>
</evidence>
<evidence type="ECO:0000256" key="19">
    <source>
        <dbReference type="ARBA" id="ARBA00081298"/>
    </source>
</evidence>
<dbReference type="InterPro" id="IPR036034">
    <property type="entry name" value="PDZ_sf"/>
</dbReference>
<dbReference type="GO" id="GO:0048471">
    <property type="term" value="C:perinuclear region of cytoplasm"/>
    <property type="evidence" value="ECO:0007669"/>
    <property type="project" value="UniProtKB-SubCell"/>
</dbReference>
<evidence type="ECO:0000256" key="16">
    <source>
        <dbReference type="ARBA" id="ARBA00071162"/>
    </source>
</evidence>
<dbReference type="InterPro" id="IPR006721">
    <property type="entry name" value="ATP_synth_F1_esu_mt"/>
</dbReference>
<keyword evidence="8" id="KW-0007">Acetylation</keyword>
<evidence type="ECO:0000256" key="12">
    <source>
        <dbReference type="ARBA" id="ARBA00023196"/>
    </source>
</evidence>
<dbReference type="GO" id="GO:0045259">
    <property type="term" value="C:proton-transporting ATP synthase complex"/>
    <property type="evidence" value="ECO:0007669"/>
    <property type="project" value="UniProtKB-KW"/>
</dbReference>
<dbReference type="GO" id="GO:0005743">
    <property type="term" value="C:mitochondrial inner membrane"/>
    <property type="evidence" value="ECO:0007669"/>
    <property type="project" value="UniProtKB-SubCell"/>
</dbReference>
<feature type="domain" description="PDZ" evidence="21">
    <location>
        <begin position="443"/>
        <end position="537"/>
    </location>
</feature>
<dbReference type="PROSITE" id="PS50106">
    <property type="entry name" value="PDZ"/>
    <property type="match status" value="8"/>
</dbReference>
<feature type="region of interest" description="Disordered" evidence="20">
    <location>
        <begin position="1134"/>
        <end position="1156"/>
    </location>
</feature>
<evidence type="ECO:0000256" key="13">
    <source>
        <dbReference type="ARBA" id="ARBA00023310"/>
    </source>
</evidence>
<dbReference type="InterPro" id="IPR001478">
    <property type="entry name" value="PDZ"/>
</dbReference>
<dbReference type="OrthoDB" id="6022711at2759"/>
<evidence type="ECO:0000256" key="1">
    <source>
        <dbReference type="ARBA" id="ARBA00004273"/>
    </source>
</evidence>
<protein>
    <recommendedName>
        <fullName evidence="16">InaD-like protein</fullName>
    </recommendedName>
    <alternativeName>
        <fullName evidence="18">Channel-interacting PDZ domain-containing protein</fullName>
    </alternativeName>
    <alternativeName>
        <fullName evidence="17">Pals1-associated tight junction protein</fullName>
    </alternativeName>
    <alternativeName>
        <fullName evidence="19">Protein associated to tight junctions</fullName>
    </alternativeName>
</protein>
<dbReference type="CDD" id="cd12153">
    <property type="entry name" value="F1-ATPase_epsilon"/>
    <property type="match status" value="1"/>
</dbReference>
<organism evidence="22 23">
    <name type="scientific">Balaenoptera physalus</name>
    <name type="common">Fin whale</name>
    <name type="synonym">Balaena physalus</name>
    <dbReference type="NCBI Taxonomy" id="9770"/>
    <lineage>
        <taxon>Eukaryota</taxon>
        <taxon>Metazoa</taxon>
        <taxon>Chordata</taxon>
        <taxon>Craniata</taxon>
        <taxon>Vertebrata</taxon>
        <taxon>Euteleostomi</taxon>
        <taxon>Mammalia</taxon>
        <taxon>Eutheria</taxon>
        <taxon>Laurasiatheria</taxon>
        <taxon>Artiodactyla</taxon>
        <taxon>Whippomorpha</taxon>
        <taxon>Cetacea</taxon>
        <taxon>Mysticeti</taxon>
        <taxon>Balaenopteridae</taxon>
        <taxon>Balaenoptera</taxon>
    </lineage>
</organism>
<evidence type="ECO:0000256" key="20">
    <source>
        <dbReference type="SAM" id="MobiDB-lite"/>
    </source>
</evidence>
<feature type="domain" description="PDZ" evidence="21">
    <location>
        <begin position="732"/>
        <end position="824"/>
    </location>
</feature>
<dbReference type="CDD" id="cd06671">
    <property type="entry name" value="PDZ7_MUPP1-PD6_PATJ-like"/>
    <property type="match status" value="1"/>
</dbReference>
<reference evidence="22 23" key="1">
    <citation type="journal article" date="2019" name="PLoS ONE">
        <title>Genomic analyses reveal an absence of contemporary introgressive admixture between fin whales and blue whales, despite known hybrids.</title>
        <authorList>
            <person name="Westbury M.V."/>
            <person name="Petersen B."/>
            <person name="Lorenzen E.D."/>
        </authorList>
    </citation>
    <scope>NUCLEOTIDE SEQUENCE [LARGE SCALE GENOMIC DNA]</scope>
    <source>
        <strain evidence="22">FinWhale-01</strain>
    </source>
</reference>
<evidence type="ECO:0000256" key="7">
    <source>
        <dbReference type="ARBA" id="ARBA00022792"/>
    </source>
</evidence>
<dbReference type="Pfam" id="PF00595">
    <property type="entry name" value="PDZ"/>
    <property type="match status" value="6"/>
</dbReference>
<evidence type="ECO:0000256" key="4">
    <source>
        <dbReference type="ARBA" id="ARBA00022448"/>
    </source>
</evidence>
<evidence type="ECO:0000256" key="14">
    <source>
        <dbReference type="ARBA" id="ARBA00037831"/>
    </source>
</evidence>
<keyword evidence="4" id="KW-0813">Transport</keyword>
<sequence>DGRLQTGDHILKIGSTNVQGMTSEQVAQDNSTLFETYDVELIKKDGQSLGIRIVGYVGTAQTGEASGIYVKSIIPGSAAYHNGQIQVDGVNIQGFANQDVVEVLRNAGQVVHLTLVRRKTFSSASPREGPSDRAGLHAEPTLTGPRDVAGRAPSRDIMVAYWRQAGLSYIRYSQICTKAVRDALKTGFKANAEKTSGSSIKIVKADGYISCGVLRLVQSCDKIEFFLKKKEGVPVSLENELKSRWENLLGPDYEVMIAILDTQIADDAELQKYSKPFLLSEFRKGGKPKETDETVDLFSCKMQLGQLLPIHTLRLGMEVDSFDGHHYISSIAPGGPLDTLNLLQPEDELLEVNGVQLYGKSRREAVSFLKEVPPPFTLVCCRRLFDDEASVDEPRTTDTSLPEMEFNSVHLNKFKMLADHNIDVNTEEDDDGELALWSPEVKIVELVKDHRGLGFSILDYQAIGNRLKEKYFEHYELCFQFIRDPLDPTRSVIVIRSLVADGVAERGRELLPGDRLVSVNEYCLDNTTLAEAVEVLKAVPPGTVHLGICKPLVGFRDEPYFKEELVDEPFLDLGKAFQSQQKVVDNSKEAWEMLEFMVPRLQEMGEEREMLVDEEYELYQNRFQSMESYPSSHIQEAAPVPSMKELHFGTQWYQDCELPEPQEARSTMSAYSQEMQQCGCSTEKMGMPHGVRFIVNYLREKKVKEKKLQTLATGDHQELSFSRSLMIAVVHTVEIFREPDVSLGISIVGGQTVIKRLKNGEELKGIFIKQVLEDSPAGKTNALKTGDKILEVSGVDLQNASHREAVEAIKNAGNPVVFVVQSLSSTPRVIPSAHNKAKKITNNQDQDTQEEKEKRSRKCQHSVKRRGTAPPPMKLPPPYKAPSDDSDEMEEEYAFTNNTLKGTLVQQWSKGVSQASILNKYYLLIVIEVPFIKTYKFKFIGQCTRKLGYFYCNSRIRAAFLIVEAIEKIRQRYADLPGELHIIELEKDKNGLGLSLAGNKDRSRMSIFVVGINPEGPAAMDGRMRIGDELLETQDGMADVIQTNRRSVLPCAELKAVVWKINNQILYGRSHQNASAIIKTAPSKVKLVFISYLSVRPVHSQEMAGIKGEFYSQIWALINEDAVNQMAVTPFPLPSSSPSSIEDQSGTSEEDSSFEAGIKQLPKSESSKLEDISQVVGQGVVAGQQKALECPTDSVHGVCYKWVPEEKEMVAMKSDPLLLGGKLRLYKGKADSRMRQQKYSTKVSFSSQEIPLAPTSYHSTDADFTGYGGFHAPMSVDPATCPIVPGQEMIIEISKGRSGLGLSIVGGKDTPLDAIVIHEVYEEGAAARDGRLWAGDQILEVNGIDLRSASHEEAITALRQTPQKVRLVVYRDEAHYRDEENLEIFPVDLQKKAGRGLGLSIVGKRLQNLVGTKRALDPSPKNSGTDVGLRTIEIIRELSDALGISIAGGRGSPLGDIPIFIAMIQASGVAARTQKLKVNKGDGEVLSACNAVGDRIVSINGQPLDGLSHADVVNLLKNAYGRIILQPLLFLRVMLTPRDRTSATLQSQSCGPLVIRNFTRKLSNDNYVKQKKGISKKATGLPYISPGFAPPLLIYIVVILRVHLCTAVYTKLRWYPASPSPYTFFKDVKTVLFSFRQTPPPKIITLEKGSEGLGFSIVGGYGSPHGDLPIYVKTIFAKDNTISSCDNDSLGGLLYFAFKRASYGDNDSGMAAKCHINKVGEEIQGAAADDGRLKRGDQILAVNDTPENISSVINLAVMPMMKYQILLWEITVLFSVRLIVK</sequence>
<dbReference type="CDD" id="cd06791">
    <property type="entry name" value="PDZ3_MUPP1-like"/>
    <property type="match status" value="1"/>
</dbReference>
<dbReference type="Pfam" id="PF04627">
    <property type="entry name" value="ATP-synt_Eps"/>
    <property type="match status" value="1"/>
</dbReference>
<dbReference type="GO" id="GO:0046933">
    <property type="term" value="F:proton-transporting ATP synthase activity, rotational mechanism"/>
    <property type="evidence" value="ECO:0007669"/>
    <property type="project" value="InterPro"/>
</dbReference>
<dbReference type="CDD" id="cd06673">
    <property type="entry name" value="PDZ10_MUPP1-PDZ8_PATJ-like"/>
    <property type="match status" value="1"/>
</dbReference>
<dbReference type="GO" id="GO:0016324">
    <property type="term" value="C:apical plasma membrane"/>
    <property type="evidence" value="ECO:0007669"/>
    <property type="project" value="UniProtKB-SubCell"/>
</dbReference>
<evidence type="ECO:0000256" key="5">
    <source>
        <dbReference type="ARBA" id="ARBA00022490"/>
    </source>
</evidence>
<proteinExistence type="inferred from homology"/>
<keyword evidence="12" id="KW-0139">CF(1)</keyword>
<dbReference type="SMART" id="SM00228">
    <property type="entry name" value="PDZ"/>
    <property type="match status" value="8"/>
</dbReference>
<dbReference type="CDD" id="cd06669">
    <property type="entry name" value="PDZ5_MUPP1-like"/>
    <property type="match status" value="1"/>
</dbReference>
<dbReference type="FunFam" id="2.30.42.10:FF:000051">
    <property type="entry name" value="Multiple PDZ domain protein isoform X1"/>
    <property type="match status" value="1"/>
</dbReference>